<evidence type="ECO:0000256" key="1">
    <source>
        <dbReference type="ARBA" id="ARBA00023015"/>
    </source>
</evidence>
<gene>
    <name evidence="9" type="ORF">M9Y10_012914</name>
</gene>
<evidence type="ECO:0000259" key="7">
    <source>
        <dbReference type="PROSITE" id="PS51293"/>
    </source>
</evidence>
<dbReference type="Pfam" id="PF00249">
    <property type="entry name" value="Myb_DNA-binding"/>
    <property type="match status" value="2"/>
</dbReference>
<feature type="domain" description="HTH myb-type" evidence="8">
    <location>
        <begin position="131"/>
        <end position="181"/>
    </location>
</feature>
<evidence type="ECO:0000256" key="4">
    <source>
        <dbReference type="ARBA" id="ARBA00023242"/>
    </source>
</evidence>
<dbReference type="PROSITE" id="PS50090">
    <property type="entry name" value="MYB_LIKE"/>
    <property type="match status" value="2"/>
</dbReference>
<name>A0ABR2I5X7_9EUKA</name>
<keyword evidence="10" id="KW-1185">Reference proteome</keyword>
<organism evidence="9 10">
    <name type="scientific">Tritrichomonas musculus</name>
    <dbReference type="NCBI Taxonomy" id="1915356"/>
    <lineage>
        <taxon>Eukaryota</taxon>
        <taxon>Metamonada</taxon>
        <taxon>Parabasalia</taxon>
        <taxon>Tritrichomonadida</taxon>
        <taxon>Tritrichomonadidae</taxon>
        <taxon>Tritrichomonas</taxon>
    </lineage>
</organism>
<dbReference type="InterPro" id="IPR009057">
    <property type="entry name" value="Homeodomain-like_sf"/>
</dbReference>
<dbReference type="SMART" id="SM00717">
    <property type="entry name" value="SANT"/>
    <property type="match status" value="2"/>
</dbReference>
<dbReference type="Gene3D" id="1.10.10.60">
    <property type="entry name" value="Homeodomain-like"/>
    <property type="match status" value="2"/>
</dbReference>
<dbReference type="PROSITE" id="PS51293">
    <property type="entry name" value="SANT"/>
    <property type="match status" value="1"/>
</dbReference>
<evidence type="ECO:0000259" key="6">
    <source>
        <dbReference type="PROSITE" id="PS50090"/>
    </source>
</evidence>
<dbReference type="PANTHER" id="PTHR46621:SF1">
    <property type="entry name" value="SNRNA-ACTIVATING PROTEIN COMPLEX SUBUNIT 4"/>
    <property type="match status" value="1"/>
</dbReference>
<evidence type="ECO:0000313" key="9">
    <source>
        <dbReference type="EMBL" id="KAK8857820.1"/>
    </source>
</evidence>
<feature type="region of interest" description="Disordered" evidence="5">
    <location>
        <begin position="67"/>
        <end position="123"/>
    </location>
</feature>
<feature type="domain" description="SANT" evidence="7">
    <location>
        <begin position="129"/>
        <end position="171"/>
    </location>
</feature>
<dbReference type="InterPro" id="IPR017884">
    <property type="entry name" value="SANT_dom"/>
</dbReference>
<dbReference type="InterPro" id="IPR017930">
    <property type="entry name" value="Myb_dom"/>
</dbReference>
<dbReference type="InterPro" id="IPR051575">
    <property type="entry name" value="Myb-like_DNA-bd"/>
</dbReference>
<feature type="compositionally biased region" description="Polar residues" evidence="5">
    <location>
        <begin position="83"/>
        <end position="115"/>
    </location>
</feature>
<keyword evidence="3" id="KW-0804">Transcription</keyword>
<sequence>MISQNQPIYPLSIPNILNYSQNSIACNKSNFIIPPLIKNNSNRTLVDTANYRKEIDVGFLPKTPQVSKSTPLLQLPPLMRSAPPNNLTINTSQSNLTEEQYSSPQPLDFNNNNNDKPIPAPNKKYQCAPIKAKWTKDEDDILKEAISKHGTNNWSLISNEIPGRTGKQCRERWLNQLNPSLNKEHWLPHEDSVLTHYQALYGNCWSKISRFLPGRSPNSVKNRWSFLMRHNALQRTPVWF</sequence>
<evidence type="ECO:0000313" key="10">
    <source>
        <dbReference type="Proteomes" id="UP001470230"/>
    </source>
</evidence>
<feature type="domain" description="HTH myb-type" evidence="8">
    <location>
        <begin position="182"/>
        <end position="232"/>
    </location>
</feature>
<dbReference type="EMBL" id="JAPFFF010000019">
    <property type="protein sequence ID" value="KAK8857820.1"/>
    <property type="molecule type" value="Genomic_DNA"/>
</dbReference>
<feature type="domain" description="Myb-like" evidence="6">
    <location>
        <begin position="131"/>
        <end position="177"/>
    </location>
</feature>
<comment type="caution">
    <text evidence="9">The sequence shown here is derived from an EMBL/GenBank/DDBJ whole genome shotgun (WGS) entry which is preliminary data.</text>
</comment>
<feature type="domain" description="Myb-like" evidence="6">
    <location>
        <begin position="178"/>
        <end position="228"/>
    </location>
</feature>
<accession>A0ABR2I5X7</accession>
<evidence type="ECO:0000256" key="5">
    <source>
        <dbReference type="SAM" id="MobiDB-lite"/>
    </source>
</evidence>
<dbReference type="InterPro" id="IPR001005">
    <property type="entry name" value="SANT/Myb"/>
</dbReference>
<dbReference type="PANTHER" id="PTHR46621">
    <property type="entry name" value="SNRNA-ACTIVATING PROTEIN COMPLEX SUBUNIT 4"/>
    <property type="match status" value="1"/>
</dbReference>
<keyword evidence="4" id="KW-0539">Nucleus</keyword>
<keyword evidence="1" id="KW-0805">Transcription regulation</keyword>
<keyword evidence="2" id="KW-0238">DNA-binding</keyword>
<evidence type="ECO:0000256" key="3">
    <source>
        <dbReference type="ARBA" id="ARBA00023163"/>
    </source>
</evidence>
<evidence type="ECO:0000259" key="8">
    <source>
        <dbReference type="PROSITE" id="PS51294"/>
    </source>
</evidence>
<dbReference type="Proteomes" id="UP001470230">
    <property type="component" value="Unassembled WGS sequence"/>
</dbReference>
<dbReference type="CDD" id="cd00167">
    <property type="entry name" value="SANT"/>
    <property type="match status" value="2"/>
</dbReference>
<evidence type="ECO:0008006" key="11">
    <source>
        <dbReference type="Google" id="ProtNLM"/>
    </source>
</evidence>
<evidence type="ECO:0000256" key="2">
    <source>
        <dbReference type="ARBA" id="ARBA00023125"/>
    </source>
</evidence>
<dbReference type="SUPFAM" id="SSF46689">
    <property type="entry name" value="Homeodomain-like"/>
    <property type="match status" value="1"/>
</dbReference>
<protein>
    <recommendedName>
        <fullName evidence="11">Myb-like DNA-binding domain containing protein</fullName>
    </recommendedName>
</protein>
<proteinExistence type="predicted"/>
<reference evidence="9 10" key="1">
    <citation type="submission" date="2024-04" db="EMBL/GenBank/DDBJ databases">
        <title>Tritrichomonas musculus Genome.</title>
        <authorList>
            <person name="Alves-Ferreira E."/>
            <person name="Grigg M."/>
            <person name="Lorenzi H."/>
            <person name="Galac M."/>
        </authorList>
    </citation>
    <scope>NUCLEOTIDE SEQUENCE [LARGE SCALE GENOMIC DNA]</scope>
    <source>
        <strain evidence="9 10">EAF2021</strain>
    </source>
</reference>
<dbReference type="PROSITE" id="PS51294">
    <property type="entry name" value="HTH_MYB"/>
    <property type="match status" value="2"/>
</dbReference>